<dbReference type="GO" id="GO:0005886">
    <property type="term" value="C:plasma membrane"/>
    <property type="evidence" value="ECO:0007669"/>
    <property type="project" value="TreeGrafter"/>
</dbReference>
<dbReference type="AlphaFoldDB" id="A0A6P3VTW6"/>
<dbReference type="Pfam" id="PF15099">
    <property type="entry name" value="PIRT"/>
    <property type="match status" value="1"/>
</dbReference>
<dbReference type="GO" id="GO:0044325">
    <property type="term" value="F:transmembrane transporter binding"/>
    <property type="evidence" value="ECO:0007669"/>
    <property type="project" value="TreeGrafter"/>
</dbReference>
<dbReference type="Proteomes" id="UP000515152">
    <property type="component" value="Chromosome 1"/>
</dbReference>
<dbReference type="GeneID" id="105898563"/>
<protein>
    <submittedName>
        <fullName evidence="7">Phosphoinositide-interacting protein</fullName>
    </submittedName>
</protein>
<keyword evidence="6" id="KW-1185">Reference proteome</keyword>
<keyword evidence="2 5" id="KW-0812">Transmembrane</keyword>
<dbReference type="PANTHER" id="PTHR16100:SF4">
    <property type="entry name" value="PHOSPHOINOSITIDE-INTERACTING PROTEIN"/>
    <property type="match status" value="1"/>
</dbReference>
<sequence length="139" mass="15239">MPEEPMTTGTMTAETIPLGQHSHAQSLDLLTLRTESTVFSLAHTESLWTTAPPPRAFEFYRHAILLMSTGGSVLLVGLVLSGLYFAGFSKFSGIMGPALLSIGLMVLMVGLVLIPVTREMKKHAMKKLYTCYKPQQIQL</sequence>
<dbReference type="PANTHER" id="PTHR16100">
    <property type="entry name" value="PHOSPHOINOSITIDE-INTERACTING PROTEIN FAMILY MEMBER"/>
    <property type="match status" value="1"/>
</dbReference>
<name>A0A6P3VTW6_CLUHA</name>
<feature type="transmembrane region" description="Helical" evidence="5">
    <location>
        <begin position="98"/>
        <end position="117"/>
    </location>
</feature>
<keyword evidence="4 5" id="KW-0472">Membrane</keyword>
<evidence type="ECO:0000256" key="5">
    <source>
        <dbReference type="SAM" id="Phobius"/>
    </source>
</evidence>
<evidence type="ECO:0000313" key="6">
    <source>
        <dbReference type="Proteomes" id="UP000515152"/>
    </source>
</evidence>
<gene>
    <name evidence="7" type="primary">LOC105898563</name>
</gene>
<reference evidence="7" key="1">
    <citation type="submission" date="2025-08" db="UniProtKB">
        <authorList>
            <consortium name="RefSeq"/>
        </authorList>
    </citation>
    <scope>IDENTIFICATION</scope>
</reference>
<evidence type="ECO:0000256" key="2">
    <source>
        <dbReference type="ARBA" id="ARBA00022692"/>
    </source>
</evidence>
<organism evidence="6 7">
    <name type="scientific">Clupea harengus</name>
    <name type="common">Atlantic herring</name>
    <dbReference type="NCBI Taxonomy" id="7950"/>
    <lineage>
        <taxon>Eukaryota</taxon>
        <taxon>Metazoa</taxon>
        <taxon>Chordata</taxon>
        <taxon>Craniata</taxon>
        <taxon>Vertebrata</taxon>
        <taxon>Euteleostomi</taxon>
        <taxon>Actinopterygii</taxon>
        <taxon>Neopterygii</taxon>
        <taxon>Teleostei</taxon>
        <taxon>Clupei</taxon>
        <taxon>Clupeiformes</taxon>
        <taxon>Clupeoidei</taxon>
        <taxon>Clupeidae</taxon>
        <taxon>Clupea</taxon>
    </lineage>
</organism>
<evidence type="ECO:0000256" key="1">
    <source>
        <dbReference type="ARBA" id="ARBA00004141"/>
    </source>
</evidence>
<keyword evidence="3 5" id="KW-1133">Transmembrane helix</keyword>
<dbReference type="InterPro" id="IPR028068">
    <property type="entry name" value="PIRT"/>
</dbReference>
<comment type="subcellular location">
    <subcellularLocation>
        <location evidence="1">Membrane</location>
        <topology evidence="1">Multi-pass membrane protein</topology>
    </subcellularLocation>
</comment>
<proteinExistence type="predicted"/>
<dbReference type="GO" id="GO:1902936">
    <property type="term" value="F:phosphatidylinositol bisphosphate binding"/>
    <property type="evidence" value="ECO:0007669"/>
    <property type="project" value="TreeGrafter"/>
</dbReference>
<dbReference type="RefSeq" id="XP_012681049.1">
    <property type="nucleotide sequence ID" value="XM_012825595.1"/>
</dbReference>
<feature type="transmembrane region" description="Helical" evidence="5">
    <location>
        <begin position="63"/>
        <end position="86"/>
    </location>
</feature>
<evidence type="ECO:0000256" key="4">
    <source>
        <dbReference type="ARBA" id="ARBA00023136"/>
    </source>
</evidence>
<accession>A0A6P3VTW6</accession>
<evidence type="ECO:0000256" key="3">
    <source>
        <dbReference type="ARBA" id="ARBA00022989"/>
    </source>
</evidence>
<dbReference type="OrthoDB" id="9905550at2759"/>
<evidence type="ECO:0000313" key="7">
    <source>
        <dbReference type="RefSeq" id="XP_012681049.1"/>
    </source>
</evidence>
<dbReference type="KEGG" id="char:105898563"/>